<accession>A0ABN7AE43</accession>
<organism evidence="2 3">
    <name type="scientific">Nesidiocoris tenuis</name>
    <dbReference type="NCBI Taxonomy" id="355587"/>
    <lineage>
        <taxon>Eukaryota</taxon>
        <taxon>Metazoa</taxon>
        <taxon>Ecdysozoa</taxon>
        <taxon>Arthropoda</taxon>
        <taxon>Hexapoda</taxon>
        <taxon>Insecta</taxon>
        <taxon>Pterygota</taxon>
        <taxon>Neoptera</taxon>
        <taxon>Paraneoptera</taxon>
        <taxon>Hemiptera</taxon>
        <taxon>Heteroptera</taxon>
        <taxon>Panheteroptera</taxon>
        <taxon>Cimicomorpha</taxon>
        <taxon>Miridae</taxon>
        <taxon>Dicyphina</taxon>
        <taxon>Nesidiocoris</taxon>
    </lineage>
</organism>
<keyword evidence="3" id="KW-1185">Reference proteome</keyword>
<sequence length="98" mass="11019">MRPQTSPGLEPHKPLDVKPGGGEAFEAPIILRSSIADSILQHLLYSLPKRLHSSVNSNSSTLRKSRSEEVAELELELQPFPLERTRLQTLHRSKPRES</sequence>
<feature type="region of interest" description="Disordered" evidence="1">
    <location>
        <begin position="1"/>
        <end position="23"/>
    </location>
</feature>
<dbReference type="Proteomes" id="UP001307889">
    <property type="component" value="Chromosome 2"/>
</dbReference>
<evidence type="ECO:0000313" key="2">
    <source>
        <dbReference type="EMBL" id="BES90550.1"/>
    </source>
</evidence>
<evidence type="ECO:0000256" key="1">
    <source>
        <dbReference type="SAM" id="MobiDB-lite"/>
    </source>
</evidence>
<reference evidence="2 3" key="1">
    <citation type="submission" date="2023-09" db="EMBL/GenBank/DDBJ databases">
        <title>Nesidiocoris tenuis whole genome shotgun sequence.</title>
        <authorList>
            <person name="Shibata T."/>
            <person name="Shimoda M."/>
            <person name="Kobayashi T."/>
            <person name="Uehara T."/>
        </authorList>
    </citation>
    <scope>NUCLEOTIDE SEQUENCE [LARGE SCALE GENOMIC DNA]</scope>
    <source>
        <strain evidence="2 3">Japan</strain>
    </source>
</reference>
<name>A0ABN7AE43_9HEMI</name>
<protein>
    <submittedName>
        <fullName evidence="2">Uncharacterized protein</fullName>
    </submittedName>
</protein>
<gene>
    <name evidence="2" type="ORF">NTJ_03357</name>
</gene>
<dbReference type="EMBL" id="AP028910">
    <property type="protein sequence ID" value="BES90550.1"/>
    <property type="molecule type" value="Genomic_DNA"/>
</dbReference>
<evidence type="ECO:0000313" key="3">
    <source>
        <dbReference type="Proteomes" id="UP001307889"/>
    </source>
</evidence>
<proteinExistence type="predicted"/>